<protein>
    <submittedName>
        <fullName evidence="1">Uncharacterized protein</fullName>
    </submittedName>
</protein>
<reference evidence="1 2" key="1">
    <citation type="journal article" date="2021" name="Res Sq">
        <title>Streptomyces Pimoensis sp. nov., Isolated From the Taklimakan Desert in Xinjiang, China.</title>
        <authorList>
            <person name="Zhang P."/>
            <person name="Luo X."/>
            <person name="Luo X."/>
            <person name="Liu Z."/>
            <person name="Xia Z."/>
            <person name="Wan C."/>
            <person name="zhang L."/>
        </authorList>
    </citation>
    <scope>NUCLEOTIDE SEQUENCE [LARGE SCALE GENOMIC DNA]</scope>
    <source>
        <strain evidence="1 2">TRM75549</strain>
    </source>
</reference>
<accession>A0ABV4J4K9</accession>
<dbReference type="Proteomes" id="UP001567537">
    <property type="component" value="Unassembled WGS sequence"/>
</dbReference>
<dbReference type="Gene3D" id="3.40.50.1820">
    <property type="entry name" value="alpha/beta hydrolase"/>
    <property type="match status" value="1"/>
</dbReference>
<keyword evidence="2" id="KW-1185">Reference proteome</keyword>
<comment type="caution">
    <text evidence="1">The sequence shown here is derived from an EMBL/GenBank/DDBJ whole genome shotgun (WGS) entry which is preliminary data.</text>
</comment>
<dbReference type="InterPro" id="IPR029058">
    <property type="entry name" value="AB_hydrolase_fold"/>
</dbReference>
<proteinExistence type="predicted"/>
<dbReference type="EMBL" id="JAHWZY010000031">
    <property type="protein sequence ID" value="MEZ3181863.1"/>
    <property type="molecule type" value="Genomic_DNA"/>
</dbReference>
<dbReference type="RefSeq" id="WP_371241882.1">
    <property type="nucleotide sequence ID" value="NZ_JAHWZY010000031.1"/>
</dbReference>
<sequence length="79" mass="8665">MGGYVRMYPERETEPIAAPRLNLRAITALSGFAGVAPAPGWQHRGPVVHIEADHFSIIEDHVAEAAAHLRRRLDALADQ</sequence>
<evidence type="ECO:0000313" key="2">
    <source>
        <dbReference type="Proteomes" id="UP001567537"/>
    </source>
</evidence>
<evidence type="ECO:0000313" key="1">
    <source>
        <dbReference type="EMBL" id="MEZ3181863.1"/>
    </source>
</evidence>
<gene>
    <name evidence="1" type="ORF">KYY02_25280</name>
</gene>
<name>A0ABV4J4K9_9ACTN</name>
<organism evidence="1 2">
    <name type="scientific">Streptomyces pimonensis</name>
    <dbReference type="NCBI Taxonomy" id="2860288"/>
    <lineage>
        <taxon>Bacteria</taxon>
        <taxon>Bacillati</taxon>
        <taxon>Actinomycetota</taxon>
        <taxon>Actinomycetes</taxon>
        <taxon>Kitasatosporales</taxon>
        <taxon>Streptomycetaceae</taxon>
        <taxon>Streptomyces</taxon>
    </lineage>
</organism>